<keyword evidence="2" id="KW-1185">Reference proteome</keyword>
<reference evidence="1 2" key="1">
    <citation type="submission" date="2019-05" db="EMBL/GenBank/DDBJ databases">
        <title>Another draft genome of Portunus trituberculatus and its Hox gene families provides insights of decapod evolution.</title>
        <authorList>
            <person name="Jeong J.-H."/>
            <person name="Song I."/>
            <person name="Kim S."/>
            <person name="Choi T."/>
            <person name="Kim D."/>
            <person name="Ryu S."/>
            <person name="Kim W."/>
        </authorList>
    </citation>
    <scope>NUCLEOTIDE SEQUENCE [LARGE SCALE GENOMIC DNA]</scope>
    <source>
        <tissue evidence="1">Muscle</tissue>
    </source>
</reference>
<organism evidence="1 2">
    <name type="scientific">Portunus trituberculatus</name>
    <name type="common">Swimming crab</name>
    <name type="synonym">Neptunus trituberculatus</name>
    <dbReference type="NCBI Taxonomy" id="210409"/>
    <lineage>
        <taxon>Eukaryota</taxon>
        <taxon>Metazoa</taxon>
        <taxon>Ecdysozoa</taxon>
        <taxon>Arthropoda</taxon>
        <taxon>Crustacea</taxon>
        <taxon>Multicrustacea</taxon>
        <taxon>Malacostraca</taxon>
        <taxon>Eumalacostraca</taxon>
        <taxon>Eucarida</taxon>
        <taxon>Decapoda</taxon>
        <taxon>Pleocyemata</taxon>
        <taxon>Brachyura</taxon>
        <taxon>Eubrachyura</taxon>
        <taxon>Portunoidea</taxon>
        <taxon>Portunidae</taxon>
        <taxon>Portuninae</taxon>
        <taxon>Portunus</taxon>
    </lineage>
</organism>
<sequence>MRNSVAMKAAQGEKGRFKSRLRIFMSVHQLSLRPGPDGWHHALDTNIRTDKDLPPPTPSLTKHYQVQFQMDQKGCDSASFTPR</sequence>
<proteinExistence type="predicted"/>
<evidence type="ECO:0000313" key="1">
    <source>
        <dbReference type="EMBL" id="MPD00948.1"/>
    </source>
</evidence>
<gene>
    <name evidence="1" type="ORF">E2C01_096455</name>
</gene>
<dbReference type="Proteomes" id="UP000324222">
    <property type="component" value="Unassembled WGS sequence"/>
</dbReference>
<evidence type="ECO:0000313" key="2">
    <source>
        <dbReference type="Proteomes" id="UP000324222"/>
    </source>
</evidence>
<name>A0A5B7K6K3_PORTR</name>
<comment type="caution">
    <text evidence="1">The sequence shown here is derived from an EMBL/GenBank/DDBJ whole genome shotgun (WGS) entry which is preliminary data.</text>
</comment>
<protein>
    <submittedName>
        <fullName evidence="1">Uncharacterized protein</fullName>
    </submittedName>
</protein>
<accession>A0A5B7K6K3</accession>
<dbReference type="AlphaFoldDB" id="A0A5B7K6K3"/>
<dbReference type="EMBL" id="VSRR010125066">
    <property type="protein sequence ID" value="MPD00948.1"/>
    <property type="molecule type" value="Genomic_DNA"/>
</dbReference>